<dbReference type="SUPFAM" id="SSF55781">
    <property type="entry name" value="GAF domain-like"/>
    <property type="match status" value="1"/>
</dbReference>
<dbReference type="Gene3D" id="3.30.450.40">
    <property type="match status" value="1"/>
</dbReference>
<sequence length="246" mass="27428">MNVKKTPEVSATVVRAISIINYLNEGSGSKGVGEISKDLGLSTTIVHRLLTTLKIEGMVFQDPRSKLYSLGTVFLDYANKILTEVPIAPVVEPWLLSLRNETEETVGFYMPTGQMRICVLEYESQQEIRRSVGMGKRLPIHVGASGRAILAFQSTELQERVLSTRPLEERSRIEQLLEETRNQGYATNEEEITTNVAAISAPVFDPQHRVIGAISISGPLFRWNRKTMEPHISNLLAATKEIAYSL</sequence>
<evidence type="ECO:0000313" key="6">
    <source>
        <dbReference type="EMBL" id="AQU78328.1"/>
    </source>
</evidence>
<evidence type="ECO:0000259" key="4">
    <source>
        <dbReference type="PROSITE" id="PS51077"/>
    </source>
</evidence>
<gene>
    <name evidence="6" type="ORF">AJGP001_03015</name>
</gene>
<dbReference type="RefSeq" id="WP_071154636.1">
    <property type="nucleotide sequence ID" value="NZ_CP019401.1"/>
</dbReference>
<feature type="domain" description="IclR-ED" evidence="5">
    <location>
        <begin position="66"/>
        <end position="246"/>
    </location>
</feature>
<proteinExistence type="predicted"/>
<dbReference type="PROSITE" id="PS51077">
    <property type="entry name" value="HTH_ICLR"/>
    <property type="match status" value="1"/>
</dbReference>
<dbReference type="InterPro" id="IPR014757">
    <property type="entry name" value="Tscrpt_reg_IclR_C"/>
</dbReference>
<dbReference type="PANTHER" id="PTHR30136">
    <property type="entry name" value="HELIX-TURN-HELIX TRANSCRIPTIONAL REGULATOR, ICLR FAMILY"/>
    <property type="match status" value="1"/>
</dbReference>
<dbReference type="InterPro" id="IPR036388">
    <property type="entry name" value="WH-like_DNA-bd_sf"/>
</dbReference>
<organism evidence="6 7">
    <name type="scientific">Planococcus faecalis</name>
    <dbReference type="NCBI Taxonomy" id="1598147"/>
    <lineage>
        <taxon>Bacteria</taxon>
        <taxon>Bacillati</taxon>
        <taxon>Bacillota</taxon>
        <taxon>Bacilli</taxon>
        <taxon>Bacillales</taxon>
        <taxon>Caryophanaceae</taxon>
        <taxon>Planococcus</taxon>
    </lineage>
</organism>
<dbReference type="Pfam" id="PF01614">
    <property type="entry name" value="IclR_C"/>
    <property type="match status" value="1"/>
</dbReference>
<keyword evidence="3" id="KW-0804">Transcription</keyword>
<evidence type="ECO:0000256" key="2">
    <source>
        <dbReference type="ARBA" id="ARBA00023125"/>
    </source>
</evidence>
<reference evidence="6 7" key="1">
    <citation type="submission" date="2017-01" db="EMBL/GenBank/DDBJ databases">
        <title>Planococcus faecalis genome complete sequence.</title>
        <authorList>
            <person name="Lee P.C."/>
        </authorList>
    </citation>
    <scope>NUCLEOTIDE SEQUENCE [LARGE SCALE GENOMIC DNA]</scope>
    <source>
        <strain evidence="6 7">AJ003</strain>
    </source>
</reference>
<dbReference type="SUPFAM" id="SSF46785">
    <property type="entry name" value="Winged helix' DNA-binding domain"/>
    <property type="match status" value="1"/>
</dbReference>
<dbReference type="InterPro" id="IPR005471">
    <property type="entry name" value="Tscrpt_reg_IclR_N"/>
</dbReference>
<dbReference type="InterPro" id="IPR050707">
    <property type="entry name" value="HTH_MetabolicPath_Reg"/>
</dbReference>
<evidence type="ECO:0000313" key="7">
    <source>
        <dbReference type="Proteomes" id="UP000189661"/>
    </source>
</evidence>
<protein>
    <submittedName>
        <fullName evidence="6">IclR family transcriptional regulator</fullName>
    </submittedName>
</protein>
<dbReference type="InterPro" id="IPR029016">
    <property type="entry name" value="GAF-like_dom_sf"/>
</dbReference>
<feature type="domain" description="HTH iclR-type" evidence="4">
    <location>
        <begin position="10"/>
        <end position="72"/>
    </location>
</feature>
<accession>A0ABM6IP23</accession>
<dbReference type="Proteomes" id="UP000189661">
    <property type="component" value="Chromosome"/>
</dbReference>
<evidence type="ECO:0000259" key="5">
    <source>
        <dbReference type="PROSITE" id="PS51078"/>
    </source>
</evidence>
<dbReference type="SMART" id="SM00346">
    <property type="entry name" value="HTH_ICLR"/>
    <property type="match status" value="1"/>
</dbReference>
<dbReference type="PROSITE" id="PS51078">
    <property type="entry name" value="ICLR_ED"/>
    <property type="match status" value="1"/>
</dbReference>
<dbReference type="EMBL" id="CP019401">
    <property type="protein sequence ID" value="AQU78328.1"/>
    <property type="molecule type" value="Genomic_DNA"/>
</dbReference>
<keyword evidence="7" id="KW-1185">Reference proteome</keyword>
<dbReference type="InterPro" id="IPR036390">
    <property type="entry name" value="WH_DNA-bd_sf"/>
</dbReference>
<dbReference type="PANTHER" id="PTHR30136:SF24">
    <property type="entry name" value="HTH-TYPE TRANSCRIPTIONAL REPRESSOR ALLR"/>
    <property type="match status" value="1"/>
</dbReference>
<keyword evidence="2" id="KW-0238">DNA-binding</keyword>
<keyword evidence="1" id="KW-0805">Transcription regulation</keyword>
<evidence type="ECO:0000256" key="1">
    <source>
        <dbReference type="ARBA" id="ARBA00023015"/>
    </source>
</evidence>
<name>A0ABM6IP23_9BACL</name>
<evidence type="ECO:0000256" key="3">
    <source>
        <dbReference type="ARBA" id="ARBA00023163"/>
    </source>
</evidence>
<dbReference type="Gene3D" id="1.10.10.10">
    <property type="entry name" value="Winged helix-like DNA-binding domain superfamily/Winged helix DNA-binding domain"/>
    <property type="match status" value="1"/>
</dbReference>
<dbReference type="Pfam" id="PF09339">
    <property type="entry name" value="HTH_IclR"/>
    <property type="match status" value="1"/>
</dbReference>